<protein>
    <submittedName>
        <fullName evidence="2">Uncharacterized protein</fullName>
    </submittedName>
</protein>
<evidence type="ECO:0000313" key="2">
    <source>
        <dbReference type="EMBL" id="KAD7116548.1"/>
    </source>
</evidence>
<dbReference type="AlphaFoldDB" id="A0A5N6PUP7"/>
<sequence>MPISSLIPKKRKLIIQEEDEEEVQDKITTPVSPVAQESFSPKRHLEIFLDDEAESASAIVPYKKSSLKESKEATTSENIIDKFMQGGNIEGTFATNLQEQISRLFLFFDYVEEDYKPDILYGYNPEQYALARTTINKRTKTKRQTVLNVPRLEHPAMQSNVQITEIPSDSESRKMSRYVVSQTKSTISWYLDQKTNEIVIERTNGSRSSFACWYSILDLQPHDLQQLMHTQLQNATDDANNFVMDLRGQIVNITTTADSNKD</sequence>
<name>A0A5N6PUP7_9ASTR</name>
<dbReference type="Proteomes" id="UP000326396">
    <property type="component" value="Linkage Group LG10"/>
</dbReference>
<comment type="caution">
    <text evidence="2">The sequence shown here is derived from an EMBL/GenBank/DDBJ whole genome shotgun (WGS) entry which is preliminary data.</text>
</comment>
<evidence type="ECO:0000256" key="1">
    <source>
        <dbReference type="SAM" id="MobiDB-lite"/>
    </source>
</evidence>
<keyword evidence="3" id="KW-1185">Reference proteome</keyword>
<evidence type="ECO:0000313" key="3">
    <source>
        <dbReference type="Proteomes" id="UP000326396"/>
    </source>
</evidence>
<reference evidence="2 3" key="1">
    <citation type="submission" date="2019-05" db="EMBL/GenBank/DDBJ databases">
        <title>Mikania micrantha, genome provides insights into the molecular mechanism of rapid growth.</title>
        <authorList>
            <person name="Liu B."/>
        </authorList>
    </citation>
    <scope>NUCLEOTIDE SEQUENCE [LARGE SCALE GENOMIC DNA]</scope>
    <source>
        <strain evidence="2">NLD-2019</strain>
        <tissue evidence="2">Leaf</tissue>
    </source>
</reference>
<organism evidence="2 3">
    <name type="scientific">Mikania micrantha</name>
    <name type="common">bitter vine</name>
    <dbReference type="NCBI Taxonomy" id="192012"/>
    <lineage>
        <taxon>Eukaryota</taxon>
        <taxon>Viridiplantae</taxon>
        <taxon>Streptophyta</taxon>
        <taxon>Embryophyta</taxon>
        <taxon>Tracheophyta</taxon>
        <taxon>Spermatophyta</taxon>
        <taxon>Magnoliopsida</taxon>
        <taxon>eudicotyledons</taxon>
        <taxon>Gunneridae</taxon>
        <taxon>Pentapetalae</taxon>
        <taxon>asterids</taxon>
        <taxon>campanulids</taxon>
        <taxon>Asterales</taxon>
        <taxon>Asteraceae</taxon>
        <taxon>Asteroideae</taxon>
        <taxon>Heliantheae alliance</taxon>
        <taxon>Eupatorieae</taxon>
        <taxon>Mikania</taxon>
    </lineage>
</organism>
<proteinExistence type="predicted"/>
<feature type="compositionally biased region" description="Polar residues" evidence="1">
    <location>
        <begin position="26"/>
        <end position="37"/>
    </location>
</feature>
<gene>
    <name evidence="2" type="ORF">E3N88_03816</name>
</gene>
<accession>A0A5N6PUP7</accession>
<dbReference type="EMBL" id="SZYD01000002">
    <property type="protein sequence ID" value="KAD7116548.1"/>
    <property type="molecule type" value="Genomic_DNA"/>
</dbReference>
<feature type="region of interest" description="Disordered" evidence="1">
    <location>
        <begin position="18"/>
        <end position="37"/>
    </location>
</feature>